<keyword evidence="4" id="KW-1185">Reference proteome</keyword>
<organism evidence="3 4">
    <name type="scientific">Silvanigrella aquatica</name>
    <dbReference type="NCBI Taxonomy" id="1915309"/>
    <lineage>
        <taxon>Bacteria</taxon>
        <taxon>Pseudomonadati</taxon>
        <taxon>Bdellovibrionota</taxon>
        <taxon>Oligoflexia</taxon>
        <taxon>Silvanigrellales</taxon>
        <taxon>Silvanigrellaceae</taxon>
        <taxon>Silvanigrella</taxon>
    </lineage>
</organism>
<dbReference type="GO" id="GO:0016887">
    <property type="term" value="F:ATP hydrolysis activity"/>
    <property type="evidence" value="ECO:0007669"/>
    <property type="project" value="InterPro"/>
</dbReference>
<dbReference type="OrthoDB" id="5288867at2"/>
<dbReference type="Gene3D" id="3.30.450.90">
    <property type="match status" value="1"/>
</dbReference>
<dbReference type="Pfam" id="PF00437">
    <property type="entry name" value="T2SSE"/>
    <property type="match status" value="1"/>
</dbReference>
<accession>A0A1L4D4V1</accession>
<keyword evidence="3" id="KW-0614">Plasmid</keyword>
<evidence type="ECO:0000256" key="1">
    <source>
        <dbReference type="ARBA" id="ARBA00006611"/>
    </source>
</evidence>
<dbReference type="CDD" id="cd01130">
    <property type="entry name" value="VirB11-like_ATPase"/>
    <property type="match status" value="1"/>
</dbReference>
<evidence type="ECO:0000313" key="3">
    <source>
        <dbReference type="EMBL" id="APJ05218.1"/>
    </source>
</evidence>
<dbReference type="NCBIfam" id="TIGR02782">
    <property type="entry name" value="TrbB_P"/>
    <property type="match status" value="1"/>
</dbReference>
<geneLocation type="plasmid" evidence="4">
    <name>pnonnen1</name>
</geneLocation>
<gene>
    <name evidence="3" type="ORF">AXG55_14440</name>
</gene>
<protein>
    <submittedName>
        <fullName evidence="3">P-type conjugative transfer ATPase TrbB</fullName>
    </submittedName>
</protein>
<sequence>MVNKKHEDNWERLKFDLGNDLLQHLENPSVVEIMLNPDGNVWVERHGENMEMVGKIRYEKASMIINTMASSLDTIINADNPIVGGEIPVEGSRFEAMIPPVVVAPCFSIRKKAVKIFSLEEYVDLGIMTLNQSKIIDEIIKNRKNILIVGATSSGKTTFANAILKKISEIDANCRMAIIEDTRELQCDIKNKLIARSTKKIFMQDLLKSIMRFRPDRICVGEVRSIEAFTLLMAWNTGHCGGIATVHANNAKAGIKKIEQILMAHQFIPVPDMVAEAINIIVNIQKTNEGRKIKEILEVSCLNGEYFFKEIN</sequence>
<dbReference type="PANTHER" id="PTHR30486:SF6">
    <property type="entry name" value="TYPE IV PILUS RETRACTATION ATPASE PILT"/>
    <property type="match status" value="1"/>
</dbReference>
<dbReference type="AlphaFoldDB" id="A0A1L4D4V1"/>
<dbReference type="Proteomes" id="UP000184731">
    <property type="component" value="Plasmid pnonnen1"/>
</dbReference>
<dbReference type="InterPro" id="IPR001482">
    <property type="entry name" value="T2SS/T4SS_dom"/>
</dbReference>
<proteinExistence type="inferred from homology"/>
<reference evidence="3 4" key="1">
    <citation type="submission" date="2016-10" db="EMBL/GenBank/DDBJ databases">
        <title>Silvanigrella aquatica sp. nov., isolated from a freshwater lake located in the Black Forest, Germany, description of Silvanigrellaceae fam. nov., Silvanigrellales ord. nov., reclassification of the order Bdellovibrionales in the class Oligoflexia, reclassification of the families Bacteriovoracaceae and Halobacteriovoraceae in the new order Bacteriovoracales ord. nov., and reclassification of the family Pseudobacteriovoracaceae in the order Oligoflexiales.</title>
        <authorList>
            <person name="Hahn M.W."/>
            <person name="Schmidt J."/>
            <person name="Koll U."/>
            <person name="Rohde M."/>
            <person name="Verbag S."/>
            <person name="Pitt A."/>
            <person name="Nakai R."/>
            <person name="Naganuma T."/>
            <person name="Lang E."/>
        </authorList>
    </citation>
    <scope>NUCLEOTIDE SEQUENCE [LARGE SCALE GENOMIC DNA]</scope>
    <source>
        <strain evidence="3 4">MWH-Nonnen-W8red</strain>
        <plasmid evidence="4">Plasmid pnonnen1</plasmid>
    </source>
</reference>
<dbReference type="SUPFAM" id="SSF52540">
    <property type="entry name" value="P-loop containing nucleoside triphosphate hydrolases"/>
    <property type="match status" value="1"/>
</dbReference>
<evidence type="ECO:0000313" key="4">
    <source>
        <dbReference type="Proteomes" id="UP000184731"/>
    </source>
</evidence>
<dbReference type="GO" id="GO:0005524">
    <property type="term" value="F:ATP binding"/>
    <property type="evidence" value="ECO:0007669"/>
    <property type="project" value="InterPro"/>
</dbReference>
<dbReference type="PANTHER" id="PTHR30486">
    <property type="entry name" value="TWITCHING MOTILITY PROTEIN PILT"/>
    <property type="match status" value="1"/>
</dbReference>
<dbReference type="GO" id="GO:0005737">
    <property type="term" value="C:cytoplasm"/>
    <property type="evidence" value="ECO:0007669"/>
    <property type="project" value="InterPro"/>
</dbReference>
<dbReference type="RefSeq" id="WP_148698880.1">
    <property type="nucleotide sequence ID" value="NZ_CP017835.1"/>
</dbReference>
<feature type="domain" description="Bacterial type II secretion system protein E" evidence="2">
    <location>
        <begin position="22"/>
        <end position="282"/>
    </location>
</feature>
<dbReference type="InterPro" id="IPR050921">
    <property type="entry name" value="T4SS_GSP_E_ATPase"/>
</dbReference>
<dbReference type="Gene3D" id="3.40.50.300">
    <property type="entry name" value="P-loop containing nucleotide triphosphate hydrolases"/>
    <property type="match status" value="1"/>
</dbReference>
<name>A0A1L4D4V1_9BACT</name>
<dbReference type="EMBL" id="CP017835">
    <property type="protein sequence ID" value="APJ05218.1"/>
    <property type="molecule type" value="Genomic_DNA"/>
</dbReference>
<evidence type="ECO:0000259" key="2">
    <source>
        <dbReference type="Pfam" id="PF00437"/>
    </source>
</evidence>
<comment type="similarity">
    <text evidence="1">Belongs to the GSP E family.</text>
</comment>
<dbReference type="KEGG" id="saqi:AXG55_14440"/>
<dbReference type="InterPro" id="IPR014149">
    <property type="entry name" value="Conjug-transfer_TrbB"/>
</dbReference>
<dbReference type="InterPro" id="IPR027417">
    <property type="entry name" value="P-loop_NTPase"/>
</dbReference>